<dbReference type="Gene3D" id="3.20.20.190">
    <property type="entry name" value="Phosphatidylinositol (PI) phosphodiesterase"/>
    <property type="match status" value="1"/>
</dbReference>
<protein>
    <submittedName>
        <fullName evidence="2">Glycerophosphoryl diester phosphodiesterase</fullName>
        <ecNumber evidence="2">3.1.4.46</ecNumber>
    </submittedName>
</protein>
<evidence type="ECO:0000259" key="1">
    <source>
        <dbReference type="PROSITE" id="PS51704"/>
    </source>
</evidence>
<reference evidence="3" key="1">
    <citation type="submission" date="2015-03" db="EMBL/GenBank/DDBJ databases">
        <authorList>
            <consortium name="Pathogen Informatics"/>
            <person name="Murphy D."/>
        </authorList>
    </citation>
    <scope>NUCLEOTIDE SEQUENCE</scope>
    <source>
        <strain evidence="3">N09902308</strain>
    </source>
</reference>
<dbReference type="EC" id="3.1.4.46" evidence="2"/>
<name>A0A655ASS1_MYCTX</name>
<dbReference type="InterPro" id="IPR030395">
    <property type="entry name" value="GP_PDE_dom"/>
</dbReference>
<reference evidence="4 5" key="2">
    <citation type="submission" date="2015-03" db="EMBL/GenBank/DDBJ databases">
        <authorList>
            <consortium name="Pathogen Informatics"/>
        </authorList>
    </citation>
    <scope>NUCLEOTIDE SEQUENCE [LARGE SCALE GENOMIC DNA]</scope>
    <source>
        <strain evidence="2 5">Bir 185</strain>
        <strain evidence="4">N09902308</strain>
    </source>
</reference>
<dbReference type="EMBL" id="CNFT01001822">
    <property type="protein sequence ID" value="CKT66323.1"/>
    <property type="molecule type" value="Genomic_DNA"/>
</dbReference>
<dbReference type="Proteomes" id="UP000050164">
    <property type="component" value="Unassembled WGS sequence"/>
</dbReference>
<dbReference type="Proteomes" id="UP000039021">
    <property type="component" value="Unassembled WGS sequence"/>
</dbReference>
<dbReference type="GO" id="GO:0006629">
    <property type="term" value="P:lipid metabolic process"/>
    <property type="evidence" value="ECO:0007669"/>
    <property type="project" value="InterPro"/>
</dbReference>
<dbReference type="InterPro" id="IPR017946">
    <property type="entry name" value="PLC-like_Pdiesterase_TIM-brl"/>
</dbReference>
<evidence type="ECO:0000313" key="4">
    <source>
        <dbReference type="Proteomes" id="UP000039021"/>
    </source>
</evidence>
<evidence type="ECO:0000313" key="3">
    <source>
        <dbReference type="EMBL" id="CPB48008.1"/>
    </source>
</evidence>
<organism evidence="2 5">
    <name type="scientific">Mycobacterium tuberculosis</name>
    <dbReference type="NCBI Taxonomy" id="1773"/>
    <lineage>
        <taxon>Bacteria</taxon>
        <taxon>Bacillati</taxon>
        <taxon>Actinomycetota</taxon>
        <taxon>Actinomycetes</taxon>
        <taxon>Mycobacteriales</taxon>
        <taxon>Mycobacteriaceae</taxon>
        <taxon>Mycobacterium</taxon>
        <taxon>Mycobacterium tuberculosis complex</taxon>
    </lineage>
</organism>
<dbReference type="PROSITE" id="PS51704">
    <property type="entry name" value="GP_PDE"/>
    <property type="match status" value="1"/>
</dbReference>
<evidence type="ECO:0000313" key="5">
    <source>
        <dbReference type="Proteomes" id="UP000050164"/>
    </source>
</evidence>
<accession>A0A655ASS1</accession>
<keyword evidence="2" id="KW-0378">Hydrolase</keyword>
<dbReference type="EMBL" id="CSBK01004021">
    <property type="protein sequence ID" value="CPB48008.1"/>
    <property type="molecule type" value="Genomic_DNA"/>
</dbReference>
<sequence length="44" mass="4979">MHAWTVDEPDVMHTLLDMDVDGIITDRADLLRDVLIARGEWDGA</sequence>
<gene>
    <name evidence="2" type="primary">glpQ2</name>
    <name evidence="3" type="ORF">ERS007739_05270</name>
    <name evidence="2" type="ORF">ERS027659_04700</name>
</gene>
<feature type="domain" description="GP-PDE" evidence="1">
    <location>
        <begin position="1"/>
        <end position="35"/>
    </location>
</feature>
<dbReference type="SUPFAM" id="SSF51695">
    <property type="entry name" value="PLC-like phosphodiesterases"/>
    <property type="match status" value="1"/>
</dbReference>
<dbReference type="GO" id="GO:0008889">
    <property type="term" value="F:glycerophosphodiester phosphodiesterase activity"/>
    <property type="evidence" value="ECO:0007669"/>
    <property type="project" value="UniProtKB-EC"/>
</dbReference>
<dbReference type="Pfam" id="PF03009">
    <property type="entry name" value="GDPD"/>
    <property type="match status" value="1"/>
</dbReference>
<evidence type="ECO:0000313" key="2">
    <source>
        <dbReference type="EMBL" id="CKT66323.1"/>
    </source>
</evidence>
<proteinExistence type="predicted"/>
<dbReference type="AlphaFoldDB" id="A0A655ASS1"/>